<gene>
    <name evidence="3" type="ORF">AV530_017744</name>
</gene>
<feature type="domain" description="Peptidase S1" evidence="2">
    <location>
        <begin position="132"/>
        <end position="271"/>
    </location>
</feature>
<dbReference type="PANTHER" id="PTHR24257">
    <property type="entry name" value="CHYMOTRYPSIN-LIKE ELASTASE FAMILY MEMBER"/>
    <property type="match status" value="1"/>
</dbReference>
<feature type="compositionally biased region" description="Low complexity" evidence="1">
    <location>
        <begin position="92"/>
        <end position="103"/>
    </location>
</feature>
<dbReference type="InterPro" id="IPR001254">
    <property type="entry name" value="Trypsin_dom"/>
</dbReference>
<dbReference type="Pfam" id="PF00089">
    <property type="entry name" value="Trypsin"/>
    <property type="match status" value="1"/>
</dbReference>
<dbReference type="PANTHER" id="PTHR24257:SF22">
    <property type="entry name" value="CHYMOTRYPSIN-LIKE ELASTASE FAMILY MEMBER 3B"/>
    <property type="match status" value="1"/>
</dbReference>
<accession>A0A1V4L187</accession>
<dbReference type="PROSITE" id="PS00134">
    <property type="entry name" value="TRYPSIN_HIS"/>
    <property type="match status" value="1"/>
</dbReference>
<evidence type="ECO:0000313" key="4">
    <source>
        <dbReference type="Proteomes" id="UP000190648"/>
    </source>
</evidence>
<dbReference type="STRING" id="372326.A0A1V4L187"/>
<dbReference type="Gene3D" id="2.40.10.10">
    <property type="entry name" value="Trypsin-like serine proteases"/>
    <property type="match status" value="1"/>
</dbReference>
<protein>
    <recommendedName>
        <fullName evidence="2">Peptidase S1 domain-containing protein</fullName>
    </recommendedName>
</protein>
<comment type="caution">
    <text evidence="3">The sequence shown here is derived from an EMBL/GenBank/DDBJ whole genome shotgun (WGS) entry which is preliminary data.</text>
</comment>
<evidence type="ECO:0000313" key="3">
    <source>
        <dbReference type="EMBL" id="OPJ89987.1"/>
    </source>
</evidence>
<dbReference type="InterPro" id="IPR009003">
    <property type="entry name" value="Peptidase_S1_PA"/>
</dbReference>
<dbReference type="SUPFAM" id="SSF50494">
    <property type="entry name" value="Trypsin-like serine proteases"/>
    <property type="match status" value="1"/>
</dbReference>
<proteinExistence type="predicted"/>
<dbReference type="PRINTS" id="PR00722">
    <property type="entry name" value="CHYMOTRYPSIN"/>
</dbReference>
<dbReference type="EMBL" id="LSYS01000718">
    <property type="protein sequence ID" value="OPJ89987.1"/>
    <property type="molecule type" value="Genomic_DNA"/>
</dbReference>
<organism evidence="3 4">
    <name type="scientific">Patagioenas fasciata monilis</name>
    <dbReference type="NCBI Taxonomy" id="372326"/>
    <lineage>
        <taxon>Eukaryota</taxon>
        <taxon>Metazoa</taxon>
        <taxon>Chordata</taxon>
        <taxon>Craniata</taxon>
        <taxon>Vertebrata</taxon>
        <taxon>Euteleostomi</taxon>
        <taxon>Archelosauria</taxon>
        <taxon>Archosauria</taxon>
        <taxon>Dinosauria</taxon>
        <taxon>Saurischia</taxon>
        <taxon>Theropoda</taxon>
        <taxon>Coelurosauria</taxon>
        <taxon>Aves</taxon>
        <taxon>Neognathae</taxon>
        <taxon>Neoaves</taxon>
        <taxon>Columbimorphae</taxon>
        <taxon>Columbiformes</taxon>
        <taxon>Columbidae</taxon>
        <taxon>Patagioenas</taxon>
    </lineage>
</organism>
<name>A0A1V4L187_PATFA</name>
<dbReference type="PROSITE" id="PS50240">
    <property type="entry name" value="TRYPSIN_DOM"/>
    <property type="match status" value="1"/>
</dbReference>
<dbReference type="AlphaFoldDB" id="A0A1V4L187"/>
<dbReference type="InterPro" id="IPR001314">
    <property type="entry name" value="Peptidase_S1A"/>
</dbReference>
<evidence type="ECO:0000256" key="1">
    <source>
        <dbReference type="SAM" id="MobiDB-lite"/>
    </source>
</evidence>
<dbReference type="CDD" id="cd00190">
    <property type="entry name" value="Tryp_SPc"/>
    <property type="match status" value="1"/>
</dbReference>
<dbReference type="OrthoDB" id="10061449at2759"/>
<feature type="region of interest" description="Disordered" evidence="1">
    <location>
        <begin position="47"/>
        <end position="103"/>
    </location>
</feature>
<dbReference type="InterPro" id="IPR043504">
    <property type="entry name" value="Peptidase_S1_PA_chymotrypsin"/>
</dbReference>
<sequence length="271" mass="28780">MWDSSGKLHGDTAVCGDPVWQLCEGAQADAGTQGAWGHHLYHIPGDTSAPVRGARGDTRTPKGHMVTPWDPTAPGDMVPLPRVPKSKVTGSPAARPAAAPGHPDRAGTMMLGLLLLLVAGGSRAALVPNQRVVNGEDAAPYSWPWQISLQYERDGTFRHTCGGSLIAPHWVLTAAHCISSSRTYEVVLGEYDMSAGEGTEQRIPVASTDIFVHPKWQSSCLSCGNDIALLKLQHPAVLSAEVQVVQLPPPDTVLPDGYPCYLSGWGRLSSA</sequence>
<dbReference type="InterPro" id="IPR050850">
    <property type="entry name" value="Peptidase_S1_Elastase_sf"/>
</dbReference>
<keyword evidence="4" id="KW-1185">Reference proteome</keyword>
<dbReference type="GO" id="GO:0006508">
    <property type="term" value="P:proteolysis"/>
    <property type="evidence" value="ECO:0007669"/>
    <property type="project" value="InterPro"/>
</dbReference>
<dbReference type="Proteomes" id="UP000190648">
    <property type="component" value="Unassembled WGS sequence"/>
</dbReference>
<dbReference type="GO" id="GO:0005615">
    <property type="term" value="C:extracellular space"/>
    <property type="evidence" value="ECO:0007669"/>
    <property type="project" value="TreeGrafter"/>
</dbReference>
<dbReference type="FunFam" id="2.40.10.10:FF:000282">
    <property type="entry name" value="Serine-type enodpeptidase, putative"/>
    <property type="match status" value="1"/>
</dbReference>
<dbReference type="SMART" id="SM00020">
    <property type="entry name" value="Tryp_SPc"/>
    <property type="match status" value="1"/>
</dbReference>
<dbReference type="GO" id="GO:0004252">
    <property type="term" value="F:serine-type endopeptidase activity"/>
    <property type="evidence" value="ECO:0007669"/>
    <property type="project" value="InterPro"/>
</dbReference>
<reference evidence="3 4" key="1">
    <citation type="submission" date="2016-02" db="EMBL/GenBank/DDBJ databases">
        <title>Band-tailed pigeon sequencing and assembly.</title>
        <authorList>
            <person name="Soares A.E."/>
            <person name="Novak B.J."/>
            <person name="Rice E.S."/>
            <person name="O'Connell B."/>
            <person name="Chang D."/>
            <person name="Weber S."/>
            <person name="Shapiro B."/>
        </authorList>
    </citation>
    <scope>NUCLEOTIDE SEQUENCE [LARGE SCALE GENOMIC DNA]</scope>
    <source>
        <strain evidence="3">BTP2013</strain>
        <tissue evidence="3">Blood</tissue>
    </source>
</reference>
<evidence type="ECO:0000259" key="2">
    <source>
        <dbReference type="PROSITE" id="PS50240"/>
    </source>
</evidence>
<dbReference type="InterPro" id="IPR018114">
    <property type="entry name" value="TRYPSIN_HIS"/>
</dbReference>